<dbReference type="RefSeq" id="WP_158862436.1">
    <property type="nucleotide sequence ID" value="NZ_CP046401.1"/>
</dbReference>
<evidence type="ECO:0000313" key="2">
    <source>
        <dbReference type="Proteomes" id="UP000428260"/>
    </source>
</evidence>
<name>A0A6I6JQF3_9BACT</name>
<proteinExistence type="predicted"/>
<evidence type="ECO:0000313" key="1">
    <source>
        <dbReference type="EMBL" id="QGY42357.1"/>
    </source>
</evidence>
<dbReference type="AlphaFoldDB" id="A0A6I6JQF3"/>
<accession>A0A6I6JQF3</accession>
<keyword evidence="2" id="KW-1185">Reference proteome</keyword>
<sequence length="242" mass="28010">MKIFLYLVIFILVLNSCNDSDGLVGYQKIDLDPYIIESYLHDAKQLYMDEIYHNENHFNYGDPSLDNEEIDKILKIIQAVYDSRSPQRDTVFDVYQIHGYYCYSFSSVGLMVETERPEIQSLSENVFPTGKQELDNLLTTYGFDSVRTAYSYPNFPWLTVYTQQEFNMLPVEKEFMEIESVVLAEFNKGCIGDGNNITLKRDSDSAVVTFSIGMGDCPAGCIYHKYWEFKVTNGKARFIKTY</sequence>
<gene>
    <name evidence="1" type="ORF">GM418_01405</name>
</gene>
<dbReference type="Proteomes" id="UP000428260">
    <property type="component" value="Chromosome"/>
</dbReference>
<organism evidence="1 2">
    <name type="scientific">Maribellus comscasis</name>
    <dbReference type="NCBI Taxonomy" id="2681766"/>
    <lineage>
        <taxon>Bacteria</taxon>
        <taxon>Pseudomonadati</taxon>
        <taxon>Bacteroidota</taxon>
        <taxon>Bacteroidia</taxon>
        <taxon>Marinilabiliales</taxon>
        <taxon>Prolixibacteraceae</taxon>
        <taxon>Maribellus</taxon>
    </lineage>
</organism>
<dbReference type="KEGG" id="mcos:GM418_01405"/>
<dbReference type="EMBL" id="CP046401">
    <property type="protein sequence ID" value="QGY42357.1"/>
    <property type="molecule type" value="Genomic_DNA"/>
</dbReference>
<reference evidence="1 2" key="1">
    <citation type="submission" date="2019-11" db="EMBL/GenBank/DDBJ databases">
        <authorList>
            <person name="Zheng R.K."/>
            <person name="Sun C.M."/>
        </authorList>
    </citation>
    <scope>NUCLEOTIDE SEQUENCE [LARGE SCALE GENOMIC DNA]</scope>
    <source>
        <strain evidence="1 2">WC007</strain>
    </source>
</reference>
<protein>
    <submittedName>
        <fullName evidence="1">Uncharacterized protein</fullName>
    </submittedName>
</protein>